<keyword evidence="4" id="KW-1185">Reference proteome</keyword>
<keyword evidence="1" id="KW-0560">Oxidoreductase</keyword>
<gene>
    <name evidence="3" type="ORF">LTR09_011590</name>
</gene>
<protein>
    <submittedName>
        <fullName evidence="3">Uncharacterized protein</fullName>
    </submittedName>
</protein>
<dbReference type="InterPro" id="IPR044053">
    <property type="entry name" value="AsaB-like"/>
</dbReference>
<name>A0AAJ0G7I0_9PEZI</name>
<dbReference type="PANTHER" id="PTHR34598">
    <property type="entry name" value="BLL6449 PROTEIN"/>
    <property type="match status" value="1"/>
</dbReference>
<evidence type="ECO:0000256" key="1">
    <source>
        <dbReference type="ARBA" id="ARBA00023002"/>
    </source>
</evidence>
<dbReference type="EMBL" id="JAWDJX010000072">
    <property type="protein sequence ID" value="KAK3046987.1"/>
    <property type="molecule type" value="Genomic_DNA"/>
</dbReference>
<evidence type="ECO:0000256" key="2">
    <source>
        <dbReference type="ARBA" id="ARBA00023604"/>
    </source>
</evidence>
<dbReference type="PANTHER" id="PTHR34598:SF3">
    <property type="entry name" value="OXIDOREDUCTASE AN1597"/>
    <property type="match status" value="1"/>
</dbReference>
<organism evidence="3 4">
    <name type="scientific">Extremus antarcticus</name>
    <dbReference type="NCBI Taxonomy" id="702011"/>
    <lineage>
        <taxon>Eukaryota</taxon>
        <taxon>Fungi</taxon>
        <taxon>Dikarya</taxon>
        <taxon>Ascomycota</taxon>
        <taxon>Pezizomycotina</taxon>
        <taxon>Dothideomycetes</taxon>
        <taxon>Dothideomycetidae</taxon>
        <taxon>Mycosphaerellales</taxon>
        <taxon>Extremaceae</taxon>
        <taxon>Extremus</taxon>
    </lineage>
</organism>
<dbReference type="GO" id="GO:0016491">
    <property type="term" value="F:oxidoreductase activity"/>
    <property type="evidence" value="ECO:0007669"/>
    <property type="project" value="UniProtKB-KW"/>
</dbReference>
<accession>A0AAJ0G7I0</accession>
<sequence length="237" mass="26182">MCAYVDALQVQLNLLIPDLLGHRDRMSGFSSANVIYNGDNHGTNGAHHAHDNTVHARLSFYLDPSQGGQSEFAIGTAGAYRRKFDERQIQIQDARGHESDFSLDTHGFQYCKRASTETDFTDDGQIETVAYPEVQQLLEDVTGATSVYIFSHITRRDDSAKIQAALATDPKLSSASTPVPGIFPARYIHIDQTPACALQVLQDHFDASSPVGRHALEKNGRWGIINGWRPSRVSSIR</sequence>
<dbReference type="Proteomes" id="UP001271007">
    <property type="component" value="Unassembled WGS sequence"/>
</dbReference>
<reference evidence="3" key="1">
    <citation type="submission" date="2023-04" db="EMBL/GenBank/DDBJ databases">
        <title>Black Yeasts Isolated from many extreme environments.</title>
        <authorList>
            <person name="Coleine C."/>
            <person name="Stajich J.E."/>
            <person name="Selbmann L."/>
        </authorList>
    </citation>
    <scope>NUCLEOTIDE SEQUENCE</scope>
    <source>
        <strain evidence="3">CCFEE 5312</strain>
    </source>
</reference>
<dbReference type="NCBIfam" id="NF041278">
    <property type="entry name" value="CmcJ_NvfI_EfuI"/>
    <property type="match status" value="1"/>
</dbReference>
<comment type="similarity">
    <text evidence="2">Belongs to the asaB hydroxylase/desaturase family.</text>
</comment>
<evidence type="ECO:0000313" key="3">
    <source>
        <dbReference type="EMBL" id="KAK3046987.1"/>
    </source>
</evidence>
<proteinExistence type="inferred from homology"/>
<evidence type="ECO:0000313" key="4">
    <source>
        <dbReference type="Proteomes" id="UP001271007"/>
    </source>
</evidence>
<comment type="caution">
    <text evidence="3">The sequence shown here is derived from an EMBL/GenBank/DDBJ whole genome shotgun (WGS) entry which is preliminary data.</text>
</comment>
<dbReference type="AlphaFoldDB" id="A0AAJ0G7I0"/>